<dbReference type="InterPro" id="IPR035022">
    <property type="entry name" value="PI3kinase_P85_nSH2"/>
</dbReference>
<dbReference type="GO" id="GO:0008286">
    <property type="term" value="P:insulin receptor signaling pathway"/>
    <property type="evidence" value="ECO:0007669"/>
    <property type="project" value="TreeGrafter"/>
</dbReference>
<dbReference type="KEGG" id="bman:114245941"/>
<gene>
    <name evidence="9" type="primary">LOC114245941</name>
</gene>
<dbReference type="CDD" id="cd12923">
    <property type="entry name" value="iSH2_PI3K_IA_R"/>
    <property type="match status" value="1"/>
</dbReference>
<accession>A0A6J2JZ54</accession>
<dbReference type="Gene3D" id="1.10.287.1490">
    <property type="match status" value="1"/>
</dbReference>
<evidence type="ECO:0000313" key="8">
    <source>
        <dbReference type="Proteomes" id="UP000504629"/>
    </source>
</evidence>
<dbReference type="OrthoDB" id="3175255at2759"/>
<dbReference type="PANTHER" id="PTHR10155">
    <property type="entry name" value="PHOSPHATIDYLINOSITOL 3-KINASE REGULATORY SUBUNIT"/>
    <property type="match status" value="1"/>
</dbReference>
<keyword evidence="3" id="KW-0677">Repeat</keyword>
<organism evidence="8 9">
    <name type="scientific">Bombyx mandarina</name>
    <name type="common">Wild silk moth</name>
    <name type="synonym">Wild silkworm</name>
    <dbReference type="NCBI Taxonomy" id="7092"/>
    <lineage>
        <taxon>Eukaryota</taxon>
        <taxon>Metazoa</taxon>
        <taxon>Ecdysozoa</taxon>
        <taxon>Arthropoda</taxon>
        <taxon>Hexapoda</taxon>
        <taxon>Insecta</taxon>
        <taxon>Pterygota</taxon>
        <taxon>Neoptera</taxon>
        <taxon>Endopterygota</taxon>
        <taxon>Lepidoptera</taxon>
        <taxon>Glossata</taxon>
        <taxon>Ditrysia</taxon>
        <taxon>Bombycoidea</taxon>
        <taxon>Bombycidae</taxon>
        <taxon>Bombycinae</taxon>
        <taxon>Bombyx</taxon>
    </lineage>
</organism>
<dbReference type="FunFam" id="3.30.505.10:FF:000100">
    <property type="entry name" value="phosphatidylinositol 3-kinase regulatory subunit gamma"/>
    <property type="match status" value="1"/>
</dbReference>
<dbReference type="InterPro" id="IPR000980">
    <property type="entry name" value="SH2"/>
</dbReference>
<dbReference type="PRINTS" id="PR00401">
    <property type="entry name" value="SH2DOMAIN"/>
</dbReference>
<keyword evidence="2" id="KW-0597">Phosphoprotein</keyword>
<feature type="domain" description="SH2" evidence="7">
    <location>
        <begin position="440"/>
        <end position="566"/>
    </location>
</feature>
<dbReference type="Gene3D" id="3.30.505.10">
    <property type="entry name" value="SH2 domain"/>
    <property type="match status" value="2"/>
</dbReference>
<dbReference type="GO" id="GO:0005942">
    <property type="term" value="C:phosphatidylinositol 3-kinase complex"/>
    <property type="evidence" value="ECO:0007669"/>
    <property type="project" value="TreeGrafter"/>
</dbReference>
<keyword evidence="6" id="KW-0175">Coiled coil</keyword>
<dbReference type="CDD" id="cd09942">
    <property type="entry name" value="SH2_nSH2_p85_like"/>
    <property type="match status" value="1"/>
</dbReference>
<evidence type="ECO:0000259" key="7">
    <source>
        <dbReference type="PROSITE" id="PS50001"/>
    </source>
</evidence>
<dbReference type="PROSITE" id="PS50001">
    <property type="entry name" value="SH2"/>
    <property type="match status" value="2"/>
</dbReference>
<dbReference type="AlphaFoldDB" id="A0A6J2JZ54"/>
<protein>
    <submittedName>
        <fullName evidence="9">Phosphatidylinositol 3-kinase regulatory subunit gamma</fullName>
    </submittedName>
</protein>
<dbReference type="InterPro" id="IPR036860">
    <property type="entry name" value="SH2_dom_sf"/>
</dbReference>
<dbReference type="PRINTS" id="PR00678">
    <property type="entry name" value="PI3KINASEP85"/>
</dbReference>
<evidence type="ECO:0000256" key="4">
    <source>
        <dbReference type="ARBA" id="ARBA00022999"/>
    </source>
</evidence>
<name>A0A6J2JZ54_BOMMA</name>
<dbReference type="GO" id="GO:0046854">
    <property type="term" value="P:phosphatidylinositol phosphate biosynthetic process"/>
    <property type="evidence" value="ECO:0007669"/>
    <property type="project" value="TreeGrafter"/>
</dbReference>
<evidence type="ECO:0000256" key="5">
    <source>
        <dbReference type="PROSITE-ProRule" id="PRU00191"/>
    </source>
</evidence>
<dbReference type="GeneID" id="114245941"/>
<dbReference type="CDD" id="cd09930">
    <property type="entry name" value="SH2_cSH2_p85_like"/>
    <property type="match status" value="1"/>
</dbReference>
<evidence type="ECO:0000256" key="6">
    <source>
        <dbReference type="SAM" id="Coils"/>
    </source>
</evidence>
<dbReference type="InterPro" id="IPR035020">
    <property type="entry name" value="PI3kinase_P85_cSH2"/>
</dbReference>
<evidence type="ECO:0000256" key="3">
    <source>
        <dbReference type="ARBA" id="ARBA00022737"/>
    </source>
</evidence>
<evidence type="ECO:0000256" key="1">
    <source>
        <dbReference type="ARBA" id="ARBA00009442"/>
    </source>
</evidence>
<evidence type="ECO:0000256" key="2">
    <source>
        <dbReference type="ARBA" id="ARBA00022553"/>
    </source>
</evidence>
<dbReference type="InterPro" id="IPR032498">
    <property type="entry name" value="PI3K_P85_iSH2"/>
</dbReference>
<proteinExistence type="inferred from homology"/>
<dbReference type="SMART" id="SM00252">
    <property type="entry name" value="SH2"/>
    <property type="match status" value="2"/>
</dbReference>
<dbReference type="PANTHER" id="PTHR10155:SF10">
    <property type="entry name" value="PI3K21B, ISOFORM B"/>
    <property type="match status" value="1"/>
</dbReference>
<dbReference type="CTD" id="33203"/>
<comment type="similarity">
    <text evidence="1">Belongs to the PI3K p85 subunit family.</text>
</comment>
<keyword evidence="8" id="KW-1185">Reference proteome</keyword>
<dbReference type="Proteomes" id="UP000504629">
    <property type="component" value="Unplaced"/>
</dbReference>
<feature type="coiled-coil region" evidence="6">
    <location>
        <begin position="378"/>
        <end position="405"/>
    </location>
</feature>
<dbReference type="FunFam" id="3.30.505.10:FF:000080">
    <property type="entry name" value="Pi3K21B, isoform C"/>
    <property type="match status" value="1"/>
</dbReference>
<dbReference type="RefSeq" id="XP_028034067.1">
    <property type="nucleotide sequence ID" value="XM_028178266.1"/>
</dbReference>
<dbReference type="Pfam" id="PF16454">
    <property type="entry name" value="PI3K_P85_iSH2"/>
    <property type="match status" value="1"/>
</dbReference>
<dbReference type="SUPFAM" id="SSF55550">
    <property type="entry name" value="SH2 domain"/>
    <property type="match status" value="2"/>
</dbReference>
<sequence length="577" mass="66805">MALKQLKDNKTPGEDGITVELLKAGGKPVLRALVNINGDYITHLRFADDIVIMAETMEDLSTMLKDLSRTSDPMMTYGTETWLLTMGLMRKLKVTQRAMERAMLGVSLGDQIRNEEIRRKTMVTDIAQRIVTLKWQWTGHIARRTDGRWGQKVLEWRPRLEDVAKLDNYTAPSSPDDEIMVEIGVPQQSPEHSLEAAEWYWGDITRDEANEKLRDTRDGTFLVRNASNKDSGYTLTVRKGGANKLIKIYHHEGRYGFREPFEFKSVVDLVCYYSEYSLATCNSSLDIKLLYPLSRHQENEGGENISDETLATRYKEIHKKYILKTRDYNIRFSKYTRLREEVTLKRQALEAFREAVKMCEDHIKLQEKIQAEAQPHEKNIVLENNRQLMAKLQSLKQAKAELSEILRTTLECNLVVERDLTKLKSDVVKLYNLKDRHKMWLQGRGKTDEYLKALEENNIHKLDEINAHRDMDTWKVNCTRETAEKLLAGKPQGTFLIRPNSTGQLALSIVCNNMVYHCIINKTECGYGFAEPYNIYETLNELVLHYAGNSLEEHNDQLRTELKYPVNMHLAKKPEKN</sequence>
<keyword evidence="4 5" id="KW-0727">SH2 domain</keyword>
<evidence type="ECO:0000313" key="9">
    <source>
        <dbReference type="RefSeq" id="XP_028034067.1"/>
    </source>
</evidence>
<dbReference type="GO" id="GO:0046935">
    <property type="term" value="F:1-phosphatidylinositol-3-kinase regulator activity"/>
    <property type="evidence" value="ECO:0007669"/>
    <property type="project" value="TreeGrafter"/>
</dbReference>
<reference evidence="9" key="1">
    <citation type="submission" date="2025-08" db="UniProtKB">
        <authorList>
            <consortium name="RefSeq"/>
        </authorList>
    </citation>
    <scope>IDENTIFICATION</scope>
    <source>
        <tissue evidence="9">Silk gland</tissue>
    </source>
</reference>
<dbReference type="Pfam" id="PF00017">
    <property type="entry name" value="SH2"/>
    <property type="match status" value="2"/>
</dbReference>
<feature type="domain" description="SH2" evidence="7">
    <location>
        <begin position="199"/>
        <end position="293"/>
    </location>
</feature>